<keyword evidence="2" id="KW-1003">Cell membrane</keyword>
<evidence type="ECO:0000256" key="6">
    <source>
        <dbReference type="SAM" id="Phobius"/>
    </source>
</evidence>
<evidence type="ECO:0000256" key="2">
    <source>
        <dbReference type="ARBA" id="ARBA00022475"/>
    </source>
</evidence>
<evidence type="ECO:0000256" key="3">
    <source>
        <dbReference type="ARBA" id="ARBA00022692"/>
    </source>
</evidence>
<dbReference type="InterPro" id="IPR027379">
    <property type="entry name" value="CLS_N"/>
</dbReference>
<organism evidence="8 9">
    <name type="scientific">Candidatus Magasanikbacteria bacterium CG10_big_fil_rev_8_21_14_0_10_38_6</name>
    <dbReference type="NCBI Taxonomy" id="1974647"/>
    <lineage>
        <taxon>Bacteria</taxon>
        <taxon>Candidatus Magasanikiibacteriota</taxon>
    </lineage>
</organism>
<dbReference type="Proteomes" id="UP000228528">
    <property type="component" value="Unassembled WGS sequence"/>
</dbReference>
<feature type="transmembrane region" description="Helical" evidence="6">
    <location>
        <begin position="106"/>
        <end position="131"/>
    </location>
</feature>
<evidence type="ECO:0000256" key="1">
    <source>
        <dbReference type="ARBA" id="ARBA00004651"/>
    </source>
</evidence>
<accession>A0A2M6NZV4</accession>
<dbReference type="EMBL" id="PFBW01000202">
    <property type="protein sequence ID" value="PIR77005.1"/>
    <property type="molecule type" value="Genomic_DNA"/>
</dbReference>
<sequence>MLQKFVQRTILQKDASNIFGIRQSEPIPMVNDPYQGMIAIQIGNIAISVAVAVAIVAILALWITMVIQIIKRKDLKEPKVLWVLLLLFAGPIGMIAYPFVEHQKKLGIITIIAYSIPIVVMILYAIFRVIFIPII</sequence>
<protein>
    <recommendedName>
        <fullName evidence="7">Cardiolipin synthase N-terminal domain-containing protein</fullName>
    </recommendedName>
</protein>
<evidence type="ECO:0000256" key="4">
    <source>
        <dbReference type="ARBA" id="ARBA00022989"/>
    </source>
</evidence>
<dbReference type="Pfam" id="PF13396">
    <property type="entry name" value="PLDc_N"/>
    <property type="match status" value="1"/>
</dbReference>
<comment type="subcellular location">
    <subcellularLocation>
        <location evidence="1">Cell membrane</location>
        <topology evidence="1">Multi-pass membrane protein</topology>
    </subcellularLocation>
</comment>
<keyword evidence="5 6" id="KW-0472">Membrane</keyword>
<keyword evidence="3 6" id="KW-0812">Transmembrane</keyword>
<proteinExistence type="predicted"/>
<feature type="transmembrane region" description="Helical" evidence="6">
    <location>
        <begin position="80"/>
        <end position="100"/>
    </location>
</feature>
<feature type="domain" description="Cardiolipin synthase N-terminal" evidence="7">
    <location>
        <begin position="60"/>
        <end position="97"/>
    </location>
</feature>
<dbReference type="AlphaFoldDB" id="A0A2M6NZV4"/>
<evidence type="ECO:0000259" key="7">
    <source>
        <dbReference type="Pfam" id="PF13396"/>
    </source>
</evidence>
<feature type="transmembrane region" description="Helical" evidence="6">
    <location>
        <begin position="38"/>
        <end position="68"/>
    </location>
</feature>
<evidence type="ECO:0000313" key="9">
    <source>
        <dbReference type="Proteomes" id="UP000228528"/>
    </source>
</evidence>
<comment type="caution">
    <text evidence="8">The sequence shown here is derived from an EMBL/GenBank/DDBJ whole genome shotgun (WGS) entry which is preliminary data.</text>
</comment>
<name>A0A2M6NZV4_9BACT</name>
<evidence type="ECO:0000256" key="5">
    <source>
        <dbReference type="ARBA" id="ARBA00023136"/>
    </source>
</evidence>
<gene>
    <name evidence="8" type="ORF">COU30_04840</name>
</gene>
<keyword evidence="4 6" id="KW-1133">Transmembrane helix</keyword>
<evidence type="ECO:0000313" key="8">
    <source>
        <dbReference type="EMBL" id="PIR77005.1"/>
    </source>
</evidence>
<reference evidence="9" key="1">
    <citation type="submission" date="2017-09" db="EMBL/GenBank/DDBJ databases">
        <title>Depth-based differentiation of microbial function through sediment-hosted aquifers and enrichment of novel symbionts in the deep terrestrial subsurface.</title>
        <authorList>
            <person name="Probst A.J."/>
            <person name="Ladd B."/>
            <person name="Jarett J.K."/>
            <person name="Geller-Mcgrath D.E."/>
            <person name="Sieber C.M.K."/>
            <person name="Emerson J.B."/>
            <person name="Anantharaman K."/>
            <person name="Thomas B.C."/>
            <person name="Malmstrom R."/>
            <person name="Stieglmeier M."/>
            <person name="Klingl A."/>
            <person name="Woyke T."/>
            <person name="Ryan C.M."/>
            <person name="Banfield J.F."/>
        </authorList>
    </citation>
    <scope>NUCLEOTIDE SEQUENCE [LARGE SCALE GENOMIC DNA]</scope>
</reference>
<dbReference type="GO" id="GO:0005886">
    <property type="term" value="C:plasma membrane"/>
    <property type="evidence" value="ECO:0007669"/>
    <property type="project" value="UniProtKB-SubCell"/>
</dbReference>